<organism evidence="19">
    <name type="scientific">Quedenfeldtia moerens</name>
    <dbReference type="NCBI Taxonomy" id="933639"/>
    <lineage>
        <taxon>Eukaryota</taxon>
        <taxon>Metazoa</taxon>
        <taxon>Chordata</taxon>
        <taxon>Craniata</taxon>
        <taxon>Vertebrata</taxon>
        <taxon>Euteleostomi</taxon>
        <taxon>Lepidosauria</taxon>
        <taxon>Squamata</taxon>
        <taxon>Bifurcata</taxon>
        <taxon>Gekkota</taxon>
        <taxon>Sphaerodactylidae</taxon>
        <taxon>Quedenfeldtia</taxon>
    </lineage>
</organism>
<dbReference type="GO" id="GO:0030964">
    <property type="term" value="C:NADH dehydrogenase complex"/>
    <property type="evidence" value="ECO:0007669"/>
    <property type="project" value="TreeGrafter"/>
</dbReference>
<feature type="signal peptide" evidence="18">
    <location>
        <begin position="1"/>
        <end position="20"/>
    </location>
</feature>
<evidence type="ECO:0000256" key="5">
    <source>
        <dbReference type="ARBA" id="ARBA00022448"/>
    </source>
</evidence>
<dbReference type="EMBL" id="KY996814">
    <property type="protein sequence ID" value="ASW34676.1"/>
    <property type="molecule type" value="Genomic_DNA"/>
</dbReference>
<comment type="function">
    <text evidence="15">Core subunit of the mitochondrial membrane respiratory chain NADH dehydrogenase (Complex I) which catalyzes electron transfer from NADH through the respiratory chain, using ubiquinone as an electron acceptor. Part of the enzyme membrane arm which is embedded in the lipid bilayer and involved in proton translocation.</text>
</comment>
<dbReference type="GO" id="GO:0008137">
    <property type="term" value="F:NADH dehydrogenase (ubiquinone) activity"/>
    <property type="evidence" value="ECO:0007669"/>
    <property type="project" value="UniProtKB-EC"/>
</dbReference>
<evidence type="ECO:0000256" key="6">
    <source>
        <dbReference type="ARBA" id="ARBA00022660"/>
    </source>
</evidence>
<accession>A0A343J8L6</accession>
<evidence type="ECO:0000256" key="2">
    <source>
        <dbReference type="ARBA" id="ARBA00010519"/>
    </source>
</evidence>
<evidence type="ECO:0000256" key="15">
    <source>
        <dbReference type="ARBA" id="ARBA00043911"/>
    </source>
</evidence>
<evidence type="ECO:0000256" key="4">
    <source>
        <dbReference type="ARBA" id="ARBA00016612"/>
    </source>
</evidence>
<evidence type="ECO:0000256" key="12">
    <source>
        <dbReference type="ARBA" id="ARBA00023075"/>
    </source>
</evidence>
<evidence type="ECO:0000313" key="19">
    <source>
        <dbReference type="EMBL" id="ASW34676.1"/>
    </source>
</evidence>
<comment type="catalytic activity">
    <reaction evidence="16">
        <text>a ubiquinone + NADH + 5 H(+)(in) = a ubiquinol + NAD(+) + 4 H(+)(out)</text>
        <dbReference type="Rhea" id="RHEA:29091"/>
        <dbReference type="Rhea" id="RHEA-COMP:9565"/>
        <dbReference type="Rhea" id="RHEA-COMP:9566"/>
        <dbReference type="ChEBI" id="CHEBI:15378"/>
        <dbReference type="ChEBI" id="CHEBI:16389"/>
        <dbReference type="ChEBI" id="CHEBI:17976"/>
        <dbReference type="ChEBI" id="CHEBI:57540"/>
        <dbReference type="ChEBI" id="CHEBI:57945"/>
        <dbReference type="EC" id="7.1.1.2"/>
    </reaction>
    <physiologicalReaction direction="left-to-right" evidence="16">
        <dbReference type="Rhea" id="RHEA:29092"/>
    </physiologicalReaction>
</comment>
<dbReference type="Gene3D" id="1.10.287.3510">
    <property type="match status" value="1"/>
</dbReference>
<evidence type="ECO:0000256" key="9">
    <source>
        <dbReference type="ARBA" id="ARBA00022982"/>
    </source>
</evidence>
<protein>
    <recommendedName>
        <fullName evidence="4 17">NADH-ubiquinone oxidoreductase chain 4L</fullName>
        <ecNumber evidence="3 17">7.1.1.2</ecNumber>
    </recommendedName>
</protein>
<evidence type="ECO:0000256" key="8">
    <source>
        <dbReference type="ARBA" id="ARBA00022967"/>
    </source>
</evidence>
<keyword evidence="10" id="KW-1133">Transmembrane helix</keyword>
<evidence type="ECO:0000256" key="11">
    <source>
        <dbReference type="ARBA" id="ARBA00023027"/>
    </source>
</evidence>
<dbReference type="PANTHER" id="PTHR11434">
    <property type="entry name" value="NADH-UBIQUINONE OXIDOREDUCTASE SUBUNIT ND4L"/>
    <property type="match status" value="1"/>
</dbReference>
<evidence type="ECO:0000256" key="17">
    <source>
        <dbReference type="RuleBase" id="RU004419"/>
    </source>
</evidence>
<evidence type="ECO:0000256" key="14">
    <source>
        <dbReference type="ARBA" id="ARBA00023136"/>
    </source>
</evidence>
<evidence type="ECO:0000256" key="1">
    <source>
        <dbReference type="ARBA" id="ARBA00004225"/>
    </source>
</evidence>
<dbReference type="Pfam" id="PF00420">
    <property type="entry name" value="Oxidored_q2"/>
    <property type="match status" value="1"/>
</dbReference>
<dbReference type="PANTHER" id="PTHR11434:SF0">
    <property type="entry name" value="NADH-UBIQUINONE OXIDOREDUCTASE CHAIN 4L"/>
    <property type="match status" value="1"/>
</dbReference>
<keyword evidence="11 17" id="KW-0520">NAD</keyword>
<keyword evidence="5 17" id="KW-0813">Transport</keyword>
<keyword evidence="8 17" id="KW-1278">Translocase</keyword>
<keyword evidence="14" id="KW-0472">Membrane</keyword>
<keyword evidence="17" id="KW-0999">Mitochondrion inner membrane</keyword>
<dbReference type="GO" id="GO:0005743">
    <property type="term" value="C:mitochondrial inner membrane"/>
    <property type="evidence" value="ECO:0007669"/>
    <property type="project" value="UniProtKB-SubCell"/>
</dbReference>
<keyword evidence="18" id="KW-0732">Signal</keyword>
<dbReference type="InterPro" id="IPR001133">
    <property type="entry name" value="NADH_UbQ_OxRdtase_chain4L/K"/>
</dbReference>
<geneLocation type="mitochondrion" evidence="19"/>
<proteinExistence type="inferred from homology"/>
<dbReference type="EC" id="7.1.1.2" evidence="3 17"/>
<keyword evidence="7" id="KW-0812">Transmembrane</keyword>
<name>A0A343J8L6_9SAUR</name>
<keyword evidence="12 17" id="KW-0830">Ubiquinone</keyword>
<evidence type="ECO:0000256" key="18">
    <source>
        <dbReference type="SAM" id="SignalP"/>
    </source>
</evidence>
<comment type="subcellular location">
    <subcellularLocation>
        <location evidence="17">Mitochondrion inner membrane</location>
        <topology evidence="17">Multi-pass membrane protein</topology>
    </subcellularLocation>
    <subcellularLocation>
        <location evidence="1">Mitochondrion membrane</location>
        <topology evidence="1">Multi-pass membrane protein</topology>
    </subcellularLocation>
</comment>
<dbReference type="AlphaFoldDB" id="A0A343J8L6"/>
<feature type="chain" id="PRO_5016840295" description="NADH-ubiquinone oxidoreductase chain 4L" evidence="18">
    <location>
        <begin position="21"/>
        <end position="98"/>
    </location>
</feature>
<evidence type="ECO:0000256" key="3">
    <source>
        <dbReference type="ARBA" id="ARBA00012944"/>
    </source>
</evidence>
<evidence type="ECO:0000256" key="13">
    <source>
        <dbReference type="ARBA" id="ARBA00023128"/>
    </source>
</evidence>
<keyword evidence="6 17" id="KW-0679">Respiratory chain</keyword>
<sequence>MMPLHLLITVLFTLALLGLAICRKHLISALLCIEGLMLGLFTALSLSAQIQQLPTTSTQPIILLALSACEAGTGLAMLVATSRTHTPSHLQTLNLLKC</sequence>
<comment type="similarity">
    <text evidence="2 17">Belongs to the complex I subunit 4L family.</text>
</comment>
<evidence type="ECO:0000256" key="16">
    <source>
        <dbReference type="ARBA" id="ARBA00048769"/>
    </source>
</evidence>
<gene>
    <name evidence="19" type="primary">ND4L</name>
</gene>
<keyword evidence="13 17" id="KW-0496">Mitochondrion</keyword>
<evidence type="ECO:0000256" key="7">
    <source>
        <dbReference type="ARBA" id="ARBA00022692"/>
    </source>
</evidence>
<reference evidence="19" key="1">
    <citation type="journal article" date="2017" name="Mitochondrial DNA Part B Resour">
        <title>The mitochondrial genomes of Atlas Geckos (Quedenfeldtia): mitogenome assembly from transcriptomes and anchored hybrid enrichment datasets.</title>
        <authorList>
            <person name="Lyra M.L."/>
            <person name="Joger U."/>
            <person name="Schulter U."/>
            <person name="Slimani T."/>
            <person name="El Mouden E.H."/>
            <person name="Bouazza A."/>
            <person name="Kunzel S."/>
            <person name="Lemmon A.R."/>
            <person name="Moriarty Lemmon E."/>
            <person name="Vences M."/>
        </authorList>
    </citation>
    <scope>NUCLEOTIDE SEQUENCE</scope>
</reference>
<dbReference type="InterPro" id="IPR039428">
    <property type="entry name" value="NUOK/Mnh_C1-like"/>
</dbReference>
<keyword evidence="9 17" id="KW-0249">Electron transport</keyword>
<dbReference type="GO" id="GO:0016651">
    <property type="term" value="F:oxidoreductase activity, acting on NAD(P)H"/>
    <property type="evidence" value="ECO:0007669"/>
    <property type="project" value="InterPro"/>
</dbReference>
<dbReference type="GO" id="GO:0042773">
    <property type="term" value="P:ATP synthesis coupled electron transport"/>
    <property type="evidence" value="ECO:0007669"/>
    <property type="project" value="UniProtKB-UniRule"/>
</dbReference>
<evidence type="ECO:0000256" key="10">
    <source>
        <dbReference type="ARBA" id="ARBA00022989"/>
    </source>
</evidence>